<feature type="region of interest" description="Disordered" evidence="1">
    <location>
        <begin position="407"/>
        <end position="432"/>
    </location>
</feature>
<sequence>MPAHFRPAPVHYSSEPNWPSAAQAAPLPQEPQMAFDPASLHQPPHRHSYVAPPPQPLHHASYPGYSKPSHQEQVMVHQPQPRYPEQRAFHSSPTPAHQHTYSVPDFSRNYGGQPASTAALRAPQSQARGRPVSMVETPTPSYNNSQQLNPAQPSLGGPSTPRRVLRKSVSPHPAPQTSGTHYSPDSFNTYNTHTSRPTANADTSPSGLREPSPMYTASMPVPESSPDPPASTTRTTPDGRILTSSGKVVDPSDHIPSTSWAPEPEPKGARPSVAIHIKNRFGPREARSLPPSPGATSPAASSPASVGPSPLAGASMRPRHSTLASPIVPSPLPQSNSHPGRNRLQKRIPSNPLAESAPGTLNAAYRAPRAAGAPPIPPKLPLGYANGEFAPANEPFNDALSQEMSLIDIGPKEDSGRRRGLFGRKKKVDEYS</sequence>
<dbReference type="EMBL" id="VIBQ01000096">
    <property type="protein sequence ID" value="KAB8737523.1"/>
    <property type="molecule type" value="Genomic_DNA"/>
</dbReference>
<proteinExistence type="predicted"/>
<name>A0A5N6L4L2_9ROSI</name>
<evidence type="ECO:0000313" key="3">
    <source>
        <dbReference type="Proteomes" id="UP000327013"/>
    </source>
</evidence>
<feature type="compositionally biased region" description="Low complexity" evidence="1">
    <location>
        <begin position="21"/>
        <end position="34"/>
    </location>
</feature>
<dbReference type="OrthoDB" id="419768at2759"/>
<reference evidence="2 3" key="1">
    <citation type="submission" date="2019-06" db="EMBL/GenBank/DDBJ databases">
        <title>A chromosomal-level reference genome of Carpinus fangiana (Coryloideae, Betulaceae).</title>
        <authorList>
            <person name="Yang X."/>
            <person name="Wang Z."/>
            <person name="Zhang L."/>
            <person name="Hao G."/>
            <person name="Liu J."/>
            <person name="Yang Y."/>
        </authorList>
    </citation>
    <scope>NUCLEOTIDE SEQUENCE [LARGE SCALE GENOMIC DNA]</scope>
    <source>
        <strain evidence="2">Cfa_2016G</strain>
        <tissue evidence="2">Leaf</tissue>
    </source>
</reference>
<feature type="compositionally biased region" description="Polar residues" evidence="1">
    <location>
        <begin position="136"/>
        <end position="152"/>
    </location>
</feature>
<feature type="compositionally biased region" description="Polar residues" evidence="1">
    <location>
        <begin position="89"/>
        <end position="101"/>
    </location>
</feature>
<organism evidence="2 3">
    <name type="scientific">Carpinus fangiana</name>
    <dbReference type="NCBI Taxonomy" id="176857"/>
    <lineage>
        <taxon>Eukaryota</taxon>
        <taxon>Viridiplantae</taxon>
        <taxon>Streptophyta</taxon>
        <taxon>Embryophyta</taxon>
        <taxon>Tracheophyta</taxon>
        <taxon>Spermatophyta</taxon>
        <taxon>Magnoliopsida</taxon>
        <taxon>eudicotyledons</taxon>
        <taxon>Gunneridae</taxon>
        <taxon>Pentapetalae</taxon>
        <taxon>rosids</taxon>
        <taxon>fabids</taxon>
        <taxon>Fagales</taxon>
        <taxon>Betulaceae</taxon>
        <taxon>Carpinus</taxon>
    </lineage>
</organism>
<evidence type="ECO:0000256" key="1">
    <source>
        <dbReference type="SAM" id="MobiDB-lite"/>
    </source>
</evidence>
<keyword evidence="3" id="KW-1185">Reference proteome</keyword>
<dbReference type="Proteomes" id="UP000327013">
    <property type="component" value="Unassembled WGS sequence"/>
</dbReference>
<evidence type="ECO:0000313" key="2">
    <source>
        <dbReference type="EMBL" id="KAB8737523.1"/>
    </source>
</evidence>
<protein>
    <submittedName>
        <fullName evidence="2">Uncharacterized protein</fullName>
    </submittedName>
</protein>
<dbReference type="AlphaFoldDB" id="A0A5N6L4L2"/>
<gene>
    <name evidence="2" type="ORF">FH972_026482</name>
</gene>
<feature type="region of interest" description="Disordered" evidence="1">
    <location>
        <begin position="1"/>
        <end position="376"/>
    </location>
</feature>
<feature type="compositionally biased region" description="Low complexity" evidence="1">
    <location>
        <begin position="363"/>
        <end position="373"/>
    </location>
</feature>
<feature type="compositionally biased region" description="Low complexity" evidence="1">
    <location>
        <begin position="294"/>
        <end position="315"/>
    </location>
</feature>
<comment type="caution">
    <text evidence="2">The sequence shown here is derived from an EMBL/GenBank/DDBJ whole genome shotgun (WGS) entry which is preliminary data.</text>
</comment>
<accession>A0A5N6L4L2</accession>
<feature type="compositionally biased region" description="Polar residues" evidence="1">
    <location>
        <begin position="175"/>
        <end position="206"/>
    </location>
</feature>
<feature type="compositionally biased region" description="Polar residues" evidence="1">
    <location>
        <begin position="230"/>
        <end position="246"/>
    </location>
</feature>